<dbReference type="EMBL" id="JNBS01000273">
    <property type="protein sequence ID" value="OQS07134.1"/>
    <property type="molecule type" value="Genomic_DNA"/>
</dbReference>
<dbReference type="AlphaFoldDB" id="A0A1W0AA08"/>
<dbReference type="Proteomes" id="UP000243217">
    <property type="component" value="Unassembled WGS sequence"/>
</dbReference>
<protein>
    <submittedName>
        <fullName evidence="2">Uncharacterized protein</fullName>
    </submittedName>
</protein>
<accession>A0A1W0AA08</accession>
<gene>
    <name evidence="2" type="ORF">THRCLA_00848</name>
</gene>
<comment type="caution">
    <text evidence="2">The sequence shown here is derived from an EMBL/GenBank/DDBJ whole genome shotgun (WGS) entry which is preliminary data.</text>
</comment>
<keyword evidence="3" id="KW-1185">Reference proteome</keyword>
<evidence type="ECO:0000256" key="1">
    <source>
        <dbReference type="SAM" id="MobiDB-lite"/>
    </source>
</evidence>
<feature type="region of interest" description="Disordered" evidence="1">
    <location>
        <begin position="391"/>
        <end position="411"/>
    </location>
</feature>
<name>A0A1W0AA08_9STRA</name>
<dbReference type="OrthoDB" id="77819at2759"/>
<organism evidence="2 3">
    <name type="scientific">Thraustotheca clavata</name>
    <dbReference type="NCBI Taxonomy" id="74557"/>
    <lineage>
        <taxon>Eukaryota</taxon>
        <taxon>Sar</taxon>
        <taxon>Stramenopiles</taxon>
        <taxon>Oomycota</taxon>
        <taxon>Saprolegniomycetes</taxon>
        <taxon>Saprolegniales</taxon>
        <taxon>Achlyaceae</taxon>
        <taxon>Thraustotheca</taxon>
    </lineage>
</organism>
<sequence>MEKEATRRAGMHEKKAMPPMQIPMAAHLTPMAAYLQMPWIEDTNVHGKHGKRKRDHVEVFHEVVVGRRNEATGLQFLPTFDVDTGKKRAKPIKRMNEVIKLEPKTIEDCNEPEYAAWVKFLLHPPPVWYRDQKGRQTTFNIEVCVTQGGQPDQAIPLASRGYFTVKLLYENGHEVRDQRILDLKEGAFPETNATSTIIKLRINDISSRHQNQKFRVQVAYVSPVTMKVCPALSNATQVLSKQVKRSAPVPTARVPEVKAEVNAEGNVDMTPENVSRASNDSDATVAFSSRSTTPSASPLKVINFERPATPVEVTHYFHEAKPSAVVQWSSTAHGLLTQVQWLPQPSSHSSARVYECPICKAQHQGSRSQARHRPECLLRLLLHYPDIFRPAEQPASPKETLSKDNPQLFRPTPTRIFKRENTEEHDLPSMTMPQPADLTYLPPVSTFHTDDMAGESNVLKSLSRVSVSDNDPDFSTLSSSQLAQFCPPMHSDSTHMLSQFTDAPLHSFVEESITSVCLKAFARGYPAFDRSWSILGYYHYVAQDILVFEAISDIEEDEELTSNFELDLTIRKIRNRPSGRDISMFPRIGDANISSIEDLKQQIYNQLIENKAH</sequence>
<reference evidence="2 3" key="1">
    <citation type="journal article" date="2014" name="Genome Biol. Evol.">
        <title>The secreted proteins of Achlya hypogyna and Thraustotheca clavata identify the ancestral oomycete secretome and reveal gene acquisitions by horizontal gene transfer.</title>
        <authorList>
            <person name="Misner I."/>
            <person name="Blouin N."/>
            <person name="Leonard G."/>
            <person name="Richards T.A."/>
            <person name="Lane C.E."/>
        </authorList>
    </citation>
    <scope>NUCLEOTIDE SEQUENCE [LARGE SCALE GENOMIC DNA]</scope>
    <source>
        <strain evidence="2 3">ATCC 34112</strain>
    </source>
</reference>
<proteinExistence type="predicted"/>
<evidence type="ECO:0000313" key="3">
    <source>
        <dbReference type="Proteomes" id="UP000243217"/>
    </source>
</evidence>
<evidence type="ECO:0000313" key="2">
    <source>
        <dbReference type="EMBL" id="OQS07134.1"/>
    </source>
</evidence>